<sequence>MTGRIHRAAERGFAPWKNGGGETAEVICHPAGAGFEDFQWRISTAKVGGSGPFSVFPGIDRVLTVLEGGAMLLRFEDGSVIETDPGSGPHPFDGGLACEAELPGTGLLDLNLMVRAPLRGVVLQPGEAVAGAAVLGAYLFAREDRAEVGLGRYDLVELDGAPEAVPAGCLLILILEE</sequence>
<dbReference type="SUPFAM" id="SSF51182">
    <property type="entry name" value="RmlC-like cupins"/>
    <property type="match status" value="1"/>
</dbReference>
<protein>
    <recommendedName>
        <fullName evidence="3">HutD family protein</fullName>
    </recommendedName>
</protein>
<dbReference type="PANTHER" id="PTHR37943:SF1">
    <property type="entry name" value="PROTEIN VES"/>
    <property type="match status" value="1"/>
</dbReference>
<evidence type="ECO:0008006" key="3">
    <source>
        <dbReference type="Google" id="ProtNLM"/>
    </source>
</evidence>
<keyword evidence="2" id="KW-1185">Reference proteome</keyword>
<organism evidence="1 2">
    <name type="scientific">Pseudooceanicola marinus</name>
    <dbReference type="NCBI Taxonomy" id="396013"/>
    <lineage>
        <taxon>Bacteria</taxon>
        <taxon>Pseudomonadati</taxon>
        <taxon>Pseudomonadota</taxon>
        <taxon>Alphaproteobacteria</taxon>
        <taxon>Rhodobacterales</taxon>
        <taxon>Paracoccaceae</taxon>
        <taxon>Pseudooceanicola</taxon>
    </lineage>
</organism>
<evidence type="ECO:0000313" key="1">
    <source>
        <dbReference type="EMBL" id="SLN54633.1"/>
    </source>
</evidence>
<dbReference type="Pfam" id="PF05962">
    <property type="entry name" value="HutD"/>
    <property type="match status" value="1"/>
</dbReference>
<reference evidence="1 2" key="1">
    <citation type="submission" date="2017-03" db="EMBL/GenBank/DDBJ databases">
        <authorList>
            <person name="Afonso C.L."/>
            <person name="Miller P.J."/>
            <person name="Scott M.A."/>
            <person name="Spackman E."/>
            <person name="Goraichik I."/>
            <person name="Dimitrov K.M."/>
            <person name="Suarez D.L."/>
            <person name="Swayne D.E."/>
        </authorList>
    </citation>
    <scope>NUCLEOTIDE SEQUENCE [LARGE SCALE GENOMIC DNA]</scope>
    <source>
        <strain evidence="1 2">CECT 7751</strain>
    </source>
</reference>
<dbReference type="CDD" id="cd20293">
    <property type="entry name" value="cupin_HutD_N"/>
    <property type="match status" value="1"/>
</dbReference>
<name>A0A1X6ZKQ9_9RHOB</name>
<dbReference type="Proteomes" id="UP000193963">
    <property type="component" value="Unassembled WGS sequence"/>
</dbReference>
<gene>
    <name evidence="1" type="ORF">PSM7751_02650</name>
</gene>
<dbReference type="InterPro" id="IPR011051">
    <property type="entry name" value="RmlC_Cupin_sf"/>
</dbReference>
<dbReference type="EMBL" id="FWFN01000005">
    <property type="protein sequence ID" value="SLN54633.1"/>
    <property type="molecule type" value="Genomic_DNA"/>
</dbReference>
<accession>A0A1X6ZKQ9</accession>
<dbReference type="RefSeq" id="WP_085888691.1">
    <property type="nucleotide sequence ID" value="NZ_FWFN01000005.1"/>
</dbReference>
<dbReference type="AlphaFoldDB" id="A0A1X6ZKQ9"/>
<dbReference type="InterPro" id="IPR010282">
    <property type="entry name" value="Uncharacterised_HutD/Ves"/>
</dbReference>
<dbReference type="Gene3D" id="2.60.120.10">
    <property type="entry name" value="Jelly Rolls"/>
    <property type="match status" value="1"/>
</dbReference>
<proteinExistence type="predicted"/>
<dbReference type="PANTHER" id="PTHR37943">
    <property type="entry name" value="PROTEIN VES"/>
    <property type="match status" value="1"/>
</dbReference>
<evidence type="ECO:0000313" key="2">
    <source>
        <dbReference type="Proteomes" id="UP000193963"/>
    </source>
</evidence>
<dbReference type="InterPro" id="IPR014710">
    <property type="entry name" value="RmlC-like_jellyroll"/>
</dbReference>